<comment type="caution">
    <text evidence="1">The sequence shown here is derived from an EMBL/GenBank/DDBJ whole genome shotgun (WGS) entry which is preliminary data.</text>
</comment>
<reference evidence="1 2" key="1">
    <citation type="journal article" date="2010" name="Int. J. Syst. Evol. Microbiol.">
        <title>Bacillus horneckiae sp. nov., isolated from a spacecraft-assembly clean room.</title>
        <authorList>
            <person name="Vaishampayan P."/>
            <person name="Probst A."/>
            <person name="Krishnamurthi S."/>
            <person name="Ghosh S."/>
            <person name="Osman S."/>
            <person name="McDowall A."/>
            <person name="Ruckmani A."/>
            <person name="Mayilraj S."/>
            <person name="Venkateswaran K."/>
        </authorList>
    </citation>
    <scope>NUCLEOTIDE SEQUENCE [LARGE SCALE GENOMIC DNA]</scope>
    <source>
        <strain evidence="2">1PO1SC</strain>
    </source>
</reference>
<organism evidence="1 2">
    <name type="scientific">Cytobacillus horneckiae</name>
    <dbReference type="NCBI Taxonomy" id="549687"/>
    <lineage>
        <taxon>Bacteria</taxon>
        <taxon>Bacillati</taxon>
        <taxon>Bacillota</taxon>
        <taxon>Bacilli</taxon>
        <taxon>Bacillales</taxon>
        <taxon>Bacillaceae</taxon>
        <taxon>Cytobacillus</taxon>
    </lineage>
</organism>
<name>A0A2N0Z9G5_9BACI</name>
<sequence>MVKVIDYDEQGNVRVTRVFNGEIKEEKIYRKEDIEVISEEDFEIPIKRISLKNSTKSETKDLFDSLIEEDL</sequence>
<keyword evidence="2" id="KW-1185">Reference proteome</keyword>
<dbReference type="Proteomes" id="UP000233343">
    <property type="component" value="Unassembled WGS sequence"/>
</dbReference>
<accession>A0A2N0Z9G5</accession>
<dbReference type="EMBL" id="PISD01000076">
    <property type="protein sequence ID" value="PKG26153.1"/>
    <property type="molecule type" value="Genomic_DNA"/>
</dbReference>
<dbReference type="RefSeq" id="WP_066192467.1">
    <property type="nucleotide sequence ID" value="NZ_PISD01000076.1"/>
</dbReference>
<proteinExistence type="predicted"/>
<protein>
    <submittedName>
        <fullName evidence="1">Uncharacterized protein</fullName>
    </submittedName>
</protein>
<gene>
    <name evidence="1" type="ORF">CWS20_25405</name>
</gene>
<evidence type="ECO:0000313" key="1">
    <source>
        <dbReference type="EMBL" id="PKG26153.1"/>
    </source>
</evidence>
<evidence type="ECO:0000313" key="2">
    <source>
        <dbReference type="Proteomes" id="UP000233343"/>
    </source>
</evidence>
<dbReference type="AlphaFoldDB" id="A0A2N0Z9G5"/>